<reference evidence="3" key="1">
    <citation type="submission" date="2016-10" db="EMBL/GenBank/DDBJ databases">
        <authorList>
            <person name="Varghese N."/>
            <person name="Submissions S."/>
        </authorList>
    </citation>
    <scope>NUCLEOTIDE SEQUENCE [LARGE SCALE GENOMIC DNA]</scope>
    <source>
        <strain evidence="3">Nm69</strain>
    </source>
</reference>
<dbReference type="AlphaFoldDB" id="A0A1I3ZJ83"/>
<feature type="compositionally biased region" description="Polar residues" evidence="1">
    <location>
        <begin position="24"/>
        <end position="49"/>
    </location>
</feature>
<dbReference type="PANTHER" id="PTHR37166">
    <property type="entry name" value="PROTEIN FLAG"/>
    <property type="match status" value="1"/>
</dbReference>
<evidence type="ECO:0000313" key="2">
    <source>
        <dbReference type="EMBL" id="SFK44104.1"/>
    </source>
</evidence>
<keyword evidence="3" id="KW-1185">Reference proteome</keyword>
<organism evidence="2 3">
    <name type="scientific">Nitrosomonas aestuarii</name>
    <dbReference type="NCBI Taxonomy" id="52441"/>
    <lineage>
        <taxon>Bacteria</taxon>
        <taxon>Pseudomonadati</taxon>
        <taxon>Pseudomonadota</taxon>
        <taxon>Betaproteobacteria</taxon>
        <taxon>Nitrosomonadales</taxon>
        <taxon>Nitrosomonadaceae</taxon>
        <taxon>Nitrosomonas</taxon>
    </lineage>
</organism>
<gene>
    <name evidence="2" type="ORF">SAMN05216302_1006121</name>
</gene>
<dbReference type="OrthoDB" id="8565152at2"/>
<dbReference type="RefSeq" id="WP_090697985.1">
    <property type="nucleotide sequence ID" value="NZ_FOSP01000006.1"/>
</dbReference>
<accession>A0A1I3ZJ83</accession>
<dbReference type="InterPro" id="IPR035924">
    <property type="entry name" value="FlaG-like_sf"/>
</dbReference>
<dbReference type="STRING" id="52441.SAMN05216302_1006121"/>
<proteinExistence type="predicted"/>
<dbReference type="Proteomes" id="UP000199533">
    <property type="component" value="Unassembled WGS sequence"/>
</dbReference>
<dbReference type="InterPro" id="IPR005186">
    <property type="entry name" value="FlaG"/>
</dbReference>
<dbReference type="Gene3D" id="3.30.160.170">
    <property type="entry name" value="FlaG-like"/>
    <property type="match status" value="1"/>
</dbReference>
<dbReference type="EMBL" id="FOSP01000006">
    <property type="protein sequence ID" value="SFK44104.1"/>
    <property type="molecule type" value="Genomic_DNA"/>
</dbReference>
<dbReference type="PANTHER" id="PTHR37166:SF1">
    <property type="entry name" value="PROTEIN FLAG"/>
    <property type="match status" value="1"/>
</dbReference>
<evidence type="ECO:0000313" key="3">
    <source>
        <dbReference type="Proteomes" id="UP000199533"/>
    </source>
</evidence>
<keyword evidence="2" id="KW-0969">Cilium</keyword>
<keyword evidence="2" id="KW-0282">Flagellum</keyword>
<keyword evidence="2" id="KW-0966">Cell projection</keyword>
<sequence>MAINHINDTAGSFLQPLLTLPVSQNSQTNSNKTVSSESTNLASIEQNSNSDKHIEQAIEKIQETVNNMAQNLRFSIDEDTGKTVIKVMDAQTQELIRQIPSQEAISIARTLDKVQGLLLDDEA</sequence>
<feature type="region of interest" description="Disordered" evidence="1">
    <location>
        <begin position="24"/>
        <end position="51"/>
    </location>
</feature>
<dbReference type="SUPFAM" id="SSF160214">
    <property type="entry name" value="FlaG-like"/>
    <property type="match status" value="1"/>
</dbReference>
<name>A0A1I3ZJ83_9PROT</name>
<dbReference type="Pfam" id="PF03646">
    <property type="entry name" value="FlaG"/>
    <property type="match status" value="1"/>
</dbReference>
<evidence type="ECO:0000256" key="1">
    <source>
        <dbReference type="SAM" id="MobiDB-lite"/>
    </source>
</evidence>
<protein>
    <submittedName>
        <fullName evidence="2">Flagellar protein FlaG</fullName>
    </submittedName>
</protein>